<reference evidence="4 5" key="1">
    <citation type="journal article" date="2013" name="Genome Announc.">
        <title>Genome sequences for three denitrifying bacterial strains isolated from a uranium- and nitrate-contaminated subsurface environment.</title>
        <authorList>
            <person name="Venkatramanan R."/>
            <person name="Prakash O."/>
            <person name="Woyke T."/>
            <person name="Chain P."/>
            <person name="Goodwin L.A."/>
            <person name="Watson D."/>
            <person name="Brooks S."/>
            <person name="Kostka J.E."/>
            <person name="Green S.J."/>
        </authorList>
    </citation>
    <scope>NUCLEOTIDE SEQUENCE [LARGE SCALE GENOMIC DNA]</scope>
    <source>
        <strain evidence="4 5">1NES1</strain>
    </source>
</reference>
<feature type="region of interest" description="Disordered" evidence="1">
    <location>
        <begin position="413"/>
        <end position="434"/>
    </location>
</feature>
<dbReference type="PANTHER" id="PTHR30441:SF4">
    <property type="entry name" value="PROTEIN ASMA"/>
    <property type="match status" value="1"/>
</dbReference>
<dbReference type="HOGENOM" id="CLU_012870_0_0_5"/>
<dbReference type="OrthoDB" id="5439561at2"/>
<keyword evidence="2" id="KW-1133">Transmembrane helix</keyword>
<dbReference type="InterPro" id="IPR007844">
    <property type="entry name" value="AsmA"/>
</dbReference>
<dbReference type="InterPro" id="IPR052894">
    <property type="entry name" value="AsmA-related"/>
</dbReference>
<evidence type="ECO:0000313" key="5">
    <source>
        <dbReference type="Proteomes" id="UP000005952"/>
    </source>
</evidence>
<feature type="domain" description="AsmA" evidence="3">
    <location>
        <begin position="45"/>
        <end position="264"/>
    </location>
</feature>
<protein>
    <submittedName>
        <fullName evidence="4">AsmA family protein</fullName>
    </submittedName>
</protein>
<evidence type="ECO:0000313" key="4">
    <source>
        <dbReference type="EMBL" id="AGK59167.1"/>
    </source>
</evidence>
<dbReference type="Proteomes" id="UP000005952">
    <property type="component" value="Chromosome"/>
</dbReference>
<dbReference type="Pfam" id="PF05170">
    <property type="entry name" value="AsmA"/>
    <property type="match status" value="2"/>
</dbReference>
<keyword evidence="2" id="KW-0472">Membrane</keyword>
<feature type="region of interest" description="Disordered" evidence="1">
    <location>
        <begin position="1"/>
        <end position="37"/>
    </location>
</feature>
<dbReference type="GO" id="GO:0090313">
    <property type="term" value="P:regulation of protein targeting to membrane"/>
    <property type="evidence" value="ECO:0007669"/>
    <property type="project" value="TreeGrafter"/>
</dbReference>
<dbReference type="EMBL" id="CP005587">
    <property type="protein sequence ID" value="AGK59167.1"/>
    <property type="molecule type" value="Genomic_DNA"/>
</dbReference>
<dbReference type="KEGG" id="hdt:HYPDE_37478"/>
<feature type="compositionally biased region" description="Low complexity" evidence="1">
    <location>
        <begin position="415"/>
        <end position="431"/>
    </location>
</feature>
<sequence>MGPQPPGPPPQLPGSRGNYVRAPLGSGPRRRPPPPPQRRSGLLLGIVYFFLFVLLVGGAGVAYLALNPPSDLIRQRIADAVHAKTGRELVMAGPASFTFYPAIGISLKDVSLSGPPGMDGKLVQMPTLNVSISPSALFSRRAEIHSLVLRNPTFDFRIGKDGRKNWHFAFGAMPIRYAELQTPNTRRDTEQFDVAAADAAHGASARVAMGDVQLDDVRIEGGTFRFTDERTGRSEQIGDVNVKFGLPSLSQPLSATGNLAWHDKQLDFEGTVTDVLNINKRQPTHLTFTAKSDVLAASYEGNVLIDDGVALDGQVKAQSDSARALAQWFGTRLPPVSGFGPLSIQGTLKTSGNVTDFQDALFGLDGASGKGTIRVTTGGVRPFVEANLAITELDLNKYLTSAVTGVLATEGGGAPDAPGAAPSAPDSGGASKQPDEIEKLLNAPATKVYGAVQRAGWSSEKLNLTLLGIADGNARANVGKIHFKNMILGRSSVAVAIKNTAMQANFDDVELYEGHGKGIVTLDGSAGTANLGANINLQGVSALPFLRDAANFEWLAGKANVALQLTANGQSQLQIVESLNGTAAFRFSDGAVVGFNLPGAIRGLSHGDFSGFRKSPSEKTDFSALGASFTVTNGVAQNQDLQLASPMLRVTGSGTIHMPERTVDYTVKPKLVASLEGQQGEEAPTGIEVPVRITGSWERPTYRPDLKGVLSDPGKTVEAIKEIGKKLKGKNGDEIVDKIFGKGDDDATGSTADRKRKAKALLNKFLGNQDN</sequence>
<dbReference type="AlphaFoldDB" id="N0BA74"/>
<dbReference type="GO" id="GO:0005886">
    <property type="term" value="C:plasma membrane"/>
    <property type="evidence" value="ECO:0007669"/>
    <property type="project" value="TreeGrafter"/>
</dbReference>
<keyword evidence="5" id="KW-1185">Reference proteome</keyword>
<evidence type="ECO:0000256" key="2">
    <source>
        <dbReference type="SAM" id="Phobius"/>
    </source>
</evidence>
<gene>
    <name evidence="4" type="ORF">HYPDE_37478</name>
</gene>
<accession>N0BA74</accession>
<dbReference type="eggNOG" id="COG2982">
    <property type="taxonomic scope" value="Bacteria"/>
</dbReference>
<dbReference type="PANTHER" id="PTHR30441">
    <property type="entry name" value="DUF748 DOMAIN-CONTAINING PROTEIN"/>
    <property type="match status" value="1"/>
</dbReference>
<feature type="domain" description="AsmA" evidence="3">
    <location>
        <begin position="363"/>
        <end position="641"/>
    </location>
</feature>
<organism evidence="4 5">
    <name type="scientific">Hyphomicrobium denitrificans 1NES1</name>
    <dbReference type="NCBI Taxonomy" id="670307"/>
    <lineage>
        <taxon>Bacteria</taxon>
        <taxon>Pseudomonadati</taxon>
        <taxon>Pseudomonadota</taxon>
        <taxon>Alphaproteobacteria</taxon>
        <taxon>Hyphomicrobiales</taxon>
        <taxon>Hyphomicrobiaceae</taxon>
        <taxon>Hyphomicrobium</taxon>
    </lineage>
</organism>
<feature type="transmembrane region" description="Helical" evidence="2">
    <location>
        <begin position="41"/>
        <end position="66"/>
    </location>
</feature>
<proteinExistence type="predicted"/>
<evidence type="ECO:0000256" key="1">
    <source>
        <dbReference type="SAM" id="MobiDB-lite"/>
    </source>
</evidence>
<dbReference type="STRING" id="670307.HYPDE_37478"/>
<keyword evidence="2" id="KW-0812">Transmembrane</keyword>
<name>N0BA74_9HYPH</name>
<feature type="compositionally biased region" description="Pro residues" evidence="1">
    <location>
        <begin position="1"/>
        <end position="12"/>
    </location>
</feature>
<evidence type="ECO:0000259" key="3">
    <source>
        <dbReference type="Pfam" id="PF05170"/>
    </source>
</evidence>